<proteinExistence type="predicted"/>
<sequence length="697" mass="81091">MLRINDVYCYKEEKFRILSVVTTGYVWININSKSALPEFIEYSLLKRLIEEGVCYIEEDPFKNIISYIEKDDKKISKRDANFQLIKRIIDHDEYYKPQIRGELINEILATQKTTKQTIYRHLRNFWQKGQIPNALLPSYSNKPKDGTERKIGVKKLGRPRIYSDNTGVVIDDQIKKLFNLIISQYLLDKNKHSIAFAYRMFLLRYKSLNPNADDSNIPTIWQFKYFYNKEYSQSDKLISRTDKKIYNKDIRQLKSTVNTHILGTGSKYEIDATIADIYLLSDSDRQGIVGRPIVYLVVDVFSRMITGFYIGFENPSYTTAIQAFKNSVIDKTEICKKFDIEISSEDWPCIGLPEAILADRGELLGSQVEVLEKNFSIRIENAPAYRGDMKGIVERYFRTIQASFKPFTANNGLVQGIKEVRRGGHDYRLDATLTISDFTKIIINSILIHNNTQQLVKYDREADMPADMPLIPIEIWNWGIQNRTGKLRTVDDDLLSVALLPRQKATLSDLGLKVFGVYYQCKEITEKGWLHRKNSVNRPKSFQVGYEPSDASKVFIFYEDNSLNYWEATLSDRSREFKNCSWWEIWQIQAIQKNTTTKQSIKSSLALAELENQNLEILERAKKLKNSNKETKKNRIGHIKRNRSAERAKERDAIKQEVIRKKISELKLVNANTNEQQNSEELALDNPIYSNLLYEDE</sequence>
<evidence type="ECO:0000256" key="1">
    <source>
        <dbReference type="SAM" id="Coils"/>
    </source>
</evidence>
<evidence type="ECO:0000313" key="3">
    <source>
        <dbReference type="EMBL" id="OAU95680.1"/>
    </source>
</evidence>
<gene>
    <name evidence="3" type="ORF">AO384_1286</name>
</gene>
<dbReference type="Proteomes" id="UP000078228">
    <property type="component" value="Unassembled WGS sequence"/>
</dbReference>
<keyword evidence="1" id="KW-0175">Coiled coil</keyword>
<comment type="caution">
    <text evidence="3">The sequence shown here is derived from an EMBL/GenBank/DDBJ whole genome shotgun (WGS) entry which is preliminary data.</text>
</comment>
<protein>
    <submittedName>
        <fullName evidence="3">Transposon Tn7 transposition protein tnsB</fullName>
    </submittedName>
</protein>
<name>A0A198UH60_MORCA</name>
<dbReference type="AlphaFoldDB" id="A0A198UH60"/>
<dbReference type="PATRIC" id="fig|480.237.peg.1103"/>
<dbReference type="RefSeq" id="WP_064609812.1">
    <property type="nucleotide sequence ID" value="NZ_LXHB01000010.1"/>
</dbReference>
<dbReference type="PROSITE" id="PS50994">
    <property type="entry name" value="INTEGRASE"/>
    <property type="match status" value="1"/>
</dbReference>
<evidence type="ECO:0000259" key="2">
    <source>
        <dbReference type="PROSITE" id="PS50994"/>
    </source>
</evidence>
<dbReference type="EMBL" id="LXHC01000022">
    <property type="protein sequence ID" value="OAU95680.1"/>
    <property type="molecule type" value="Genomic_DNA"/>
</dbReference>
<dbReference type="OrthoDB" id="501284at2"/>
<evidence type="ECO:0000313" key="4">
    <source>
        <dbReference type="Proteomes" id="UP000078228"/>
    </source>
</evidence>
<keyword evidence="4" id="KW-1185">Reference proteome</keyword>
<dbReference type="Gene3D" id="3.30.420.10">
    <property type="entry name" value="Ribonuclease H-like superfamily/Ribonuclease H"/>
    <property type="match status" value="1"/>
</dbReference>
<accession>A0A198UH60</accession>
<reference evidence="3 4" key="1">
    <citation type="journal article" date="2016" name="Genome Biol. Evol.">
        <title>Comparative Genomic Analyses of the Moraxella catarrhalis Serosensitive and Seroresistant Lineages Demonstrate Their Independent Evolution.</title>
        <authorList>
            <person name="Earl J.P."/>
            <person name="de Vries S.P."/>
            <person name="Ahmed A."/>
            <person name="Powell E."/>
            <person name="Schultz M.P."/>
            <person name="Hermans P.W."/>
            <person name="Hill D.J."/>
            <person name="Zhou Z."/>
            <person name="Constantinidou C.I."/>
            <person name="Hu F.Z."/>
            <person name="Bootsma H.J."/>
            <person name="Ehrlich G.D."/>
        </authorList>
    </citation>
    <scope>NUCLEOTIDE SEQUENCE [LARGE SCALE GENOMIC DNA]</scope>
    <source>
        <strain evidence="3 4">Z7542</strain>
    </source>
</reference>
<dbReference type="SUPFAM" id="SSF53098">
    <property type="entry name" value="Ribonuclease H-like"/>
    <property type="match status" value="1"/>
</dbReference>
<dbReference type="GO" id="GO:0003676">
    <property type="term" value="F:nucleic acid binding"/>
    <property type="evidence" value="ECO:0007669"/>
    <property type="project" value="InterPro"/>
</dbReference>
<feature type="domain" description="Integrase catalytic" evidence="2">
    <location>
        <begin position="260"/>
        <end position="473"/>
    </location>
</feature>
<organism evidence="3 4">
    <name type="scientific">Moraxella catarrhalis</name>
    <name type="common">Branhamella catarrhalis</name>
    <dbReference type="NCBI Taxonomy" id="480"/>
    <lineage>
        <taxon>Bacteria</taxon>
        <taxon>Pseudomonadati</taxon>
        <taxon>Pseudomonadota</taxon>
        <taxon>Gammaproteobacteria</taxon>
        <taxon>Moraxellales</taxon>
        <taxon>Moraxellaceae</taxon>
        <taxon>Moraxella</taxon>
    </lineage>
</organism>
<feature type="coiled-coil region" evidence="1">
    <location>
        <begin position="607"/>
        <end position="635"/>
    </location>
</feature>
<dbReference type="GO" id="GO:0015074">
    <property type="term" value="P:DNA integration"/>
    <property type="evidence" value="ECO:0007669"/>
    <property type="project" value="InterPro"/>
</dbReference>
<dbReference type="InterPro" id="IPR012337">
    <property type="entry name" value="RNaseH-like_sf"/>
</dbReference>
<dbReference type="InterPro" id="IPR001584">
    <property type="entry name" value="Integrase_cat-core"/>
</dbReference>
<dbReference type="InterPro" id="IPR036397">
    <property type="entry name" value="RNaseH_sf"/>
</dbReference>